<dbReference type="Gene3D" id="3.40.50.1820">
    <property type="entry name" value="alpha/beta hydrolase"/>
    <property type="match status" value="1"/>
</dbReference>
<proteinExistence type="predicted"/>
<dbReference type="SUPFAM" id="SSF53474">
    <property type="entry name" value="alpha/beta-Hydrolases"/>
    <property type="match status" value="1"/>
</dbReference>
<dbReference type="Proteomes" id="UP000072867">
    <property type="component" value="Unassembled WGS sequence"/>
</dbReference>
<dbReference type="InterPro" id="IPR029058">
    <property type="entry name" value="AB_hydrolase_fold"/>
</dbReference>
<name>A0A147HTC6_9SPHN</name>
<dbReference type="PATRIC" id="fig|33051.3.peg.582"/>
<comment type="caution">
    <text evidence="1">The sequence shown here is derived from an EMBL/GenBank/DDBJ whole genome shotgun (WGS) entry which is preliminary data.</text>
</comment>
<accession>A0A147HTC6</accession>
<dbReference type="AlphaFoldDB" id="A0A147HTC6"/>
<evidence type="ECO:0000313" key="1">
    <source>
        <dbReference type="EMBL" id="KTT68089.1"/>
    </source>
</evidence>
<reference evidence="1 2" key="1">
    <citation type="journal article" date="2016" name="Front. Microbiol.">
        <title>Genomic Resource of Rice Seed Associated Bacteria.</title>
        <authorList>
            <person name="Midha S."/>
            <person name="Bansal K."/>
            <person name="Sharma S."/>
            <person name="Kumar N."/>
            <person name="Patil P.P."/>
            <person name="Chaudhry V."/>
            <person name="Patil P.B."/>
        </authorList>
    </citation>
    <scope>NUCLEOTIDE SEQUENCE [LARGE SCALE GENOMIC DNA]</scope>
    <source>
        <strain evidence="1 2">NS319</strain>
    </source>
</reference>
<dbReference type="EMBL" id="LDTD01000128">
    <property type="protein sequence ID" value="KTT68089.1"/>
    <property type="molecule type" value="Genomic_DNA"/>
</dbReference>
<protein>
    <recommendedName>
        <fullName evidence="3">Thioesterase domain-containing protein</fullName>
    </recommendedName>
</protein>
<evidence type="ECO:0000313" key="2">
    <source>
        <dbReference type="Proteomes" id="UP000072867"/>
    </source>
</evidence>
<gene>
    <name evidence="1" type="ORF">NS319_15595</name>
</gene>
<sequence>MVVLVIQHHPYRSLADLRRKLVRRLAHTGSTFSGVGASDKPGAVQFDTLMDMSGETLASEFARELMLVNLKVIRSDLTLSETYYFSPLPTLDEDIAVYGGTRDSAVRQSTLAQWKHLSNGSTIFRDFEGGHFYMLERMAEFIAQLGQDILSVVEEPRPN</sequence>
<evidence type="ECO:0008006" key="3">
    <source>
        <dbReference type="Google" id="ProtNLM"/>
    </source>
</evidence>
<organism evidence="1 2">
    <name type="scientific">Sphingomonas sanguinis</name>
    <dbReference type="NCBI Taxonomy" id="33051"/>
    <lineage>
        <taxon>Bacteria</taxon>
        <taxon>Pseudomonadati</taxon>
        <taxon>Pseudomonadota</taxon>
        <taxon>Alphaproteobacteria</taxon>
        <taxon>Sphingomonadales</taxon>
        <taxon>Sphingomonadaceae</taxon>
        <taxon>Sphingomonas</taxon>
    </lineage>
</organism>